<organism evidence="1 2">
    <name type="scientific">Rubellimicrobium thermophilum DSM 16684</name>
    <dbReference type="NCBI Taxonomy" id="1123069"/>
    <lineage>
        <taxon>Bacteria</taxon>
        <taxon>Pseudomonadati</taxon>
        <taxon>Pseudomonadota</taxon>
        <taxon>Alphaproteobacteria</taxon>
        <taxon>Rhodobacterales</taxon>
        <taxon>Roseobacteraceae</taxon>
        <taxon>Rubellimicrobium</taxon>
    </lineage>
</organism>
<evidence type="ECO:0008006" key="3">
    <source>
        <dbReference type="Google" id="ProtNLM"/>
    </source>
</evidence>
<dbReference type="Pfam" id="PF08837">
    <property type="entry name" value="DUF1810"/>
    <property type="match status" value="1"/>
</dbReference>
<accession>S9QRY4</accession>
<dbReference type="SUPFAM" id="SSF140736">
    <property type="entry name" value="Rv1873-like"/>
    <property type="match status" value="1"/>
</dbReference>
<dbReference type="InterPro" id="IPR036287">
    <property type="entry name" value="Rv1873-like_sf"/>
</dbReference>
<dbReference type="Proteomes" id="UP000015346">
    <property type="component" value="Unassembled WGS sequence"/>
</dbReference>
<dbReference type="PIRSF" id="PIRSF008546">
    <property type="entry name" value="UCP008546"/>
    <property type="match status" value="1"/>
</dbReference>
<protein>
    <recommendedName>
        <fullName evidence="3">Calpastatin</fullName>
    </recommendedName>
</protein>
<comment type="caution">
    <text evidence="1">The sequence shown here is derived from an EMBL/GenBank/DDBJ whole genome shotgun (WGS) entry which is preliminary data.</text>
</comment>
<sequence length="149" mass="16461">MEQRPQERMEGLDRFVAAQEKSWETALGELRAGQKTSHWMWWIFPQLAALGRSPTAKAFGLTGLEEAREYLAHPLLGPRLVEAARAMLAHAGRPPEAILGAVDAMKLRSSATLFAALPDAPPEFRALLEAFWDGQGDPLTRDLIRQASS</sequence>
<dbReference type="AlphaFoldDB" id="S9QRY4"/>
<dbReference type="STRING" id="1123069.ruthe_02336"/>
<reference evidence="1 2" key="1">
    <citation type="journal article" date="2013" name="Stand. Genomic Sci.">
        <title>Genome sequence of the reddish-pigmented Rubellimicrobium thermophilum type strain (DSM 16684(T)), a member of the Roseobacter clade.</title>
        <authorList>
            <person name="Fiebig A."/>
            <person name="Riedel T."/>
            <person name="Gronow S."/>
            <person name="Petersen J."/>
            <person name="Klenk H.P."/>
            <person name="Goker M."/>
        </authorList>
    </citation>
    <scope>NUCLEOTIDE SEQUENCE [LARGE SCALE GENOMIC DNA]</scope>
    <source>
        <strain evidence="1 2">DSM 16684</strain>
    </source>
</reference>
<dbReference type="PATRIC" id="fig|1123069.3.peg.2310"/>
<name>S9QRY4_9RHOB</name>
<evidence type="ECO:0000313" key="1">
    <source>
        <dbReference type="EMBL" id="EPX84126.1"/>
    </source>
</evidence>
<dbReference type="Gene3D" id="1.25.40.380">
    <property type="entry name" value="Protein of unknown function DUF1810"/>
    <property type="match status" value="1"/>
</dbReference>
<dbReference type="RefSeq" id="WP_021098418.1">
    <property type="nucleotide sequence ID" value="NZ_KE557322.1"/>
</dbReference>
<evidence type="ECO:0000313" key="2">
    <source>
        <dbReference type="Proteomes" id="UP000015346"/>
    </source>
</evidence>
<dbReference type="InterPro" id="IPR014937">
    <property type="entry name" value="DUF1810"/>
</dbReference>
<keyword evidence="2" id="KW-1185">Reference proteome</keyword>
<gene>
    <name evidence="1" type="ORF">ruthe_02336</name>
</gene>
<dbReference type="HOGENOM" id="CLU_124534_0_0_5"/>
<dbReference type="EMBL" id="AOLV01000028">
    <property type="protein sequence ID" value="EPX84126.1"/>
    <property type="molecule type" value="Genomic_DNA"/>
</dbReference>
<proteinExistence type="predicted"/>